<dbReference type="OrthoDB" id="9797097at2"/>
<dbReference type="PANTHER" id="PTHR43547:SF2">
    <property type="entry name" value="HYBRID SIGNAL TRANSDUCTION HISTIDINE KINASE C"/>
    <property type="match status" value="1"/>
</dbReference>
<dbReference type="SMART" id="SM00388">
    <property type="entry name" value="HisKA"/>
    <property type="match status" value="1"/>
</dbReference>
<sequence length="1377" mass="155943">MNENSFFAFSWFLVMFLSVFSSDKIFAQRHRFVHIDSRQGLSNNFVKSIYRDKTGFIWIGTESGLNRFDGYSIKIYRNNLADSSSLINDNISRLFEVPGGELGIVTDHGVCFYDPTTERFSTKSHFLDKKSIENPADVTNIVHDNAGNYWLVLNNSGLVCFNEKRKNIASLKHIDGDVSTISTNNITSFAPHHDGSYWIAHSNGIVENAALDKGKLRVVKRICLPTSMRKTGKPLHCELMIDKDGDLWSFIANVDEGVFYYNTDKNKIYHLKKDSIPTALSSDLITGLVQDDQGYIWISYNGAGIDILDKKSFSIRNVSQDSDIGTALSVHSTTTIYKDPDGIIWLGTYKNGLNFFHESMVPFPIYNRHSKRYALPFEDINHFIEDKKGNLWLGTNGGGLIYLDRSSGRFTTYRHNPKDPYSLSSNVVVSLCLDHEGKLWIGTFFGGLNCFDGGKFTRYQHRVNDSGSLSDKSVWEIFEDSKHQLWIGTLNGGVNLFNRKTKTFTRYSHVQQKALQSGYISTVTEDTKGNLWFGTSLGIDVLQKASGNIVHFESDRNNRTSLASNIITGILEDSRGRMWIGTVGGLSVWQRKTNRFTNFTEKDGLPHNTIMSMEEDADGRLWLSTSDGLACATPIAFGDSIQLRFTNYSEADGLQGQHFNEDAAIRLKTGELVFGGDKGFHIFKPKDIVHNKTIPRLVFTDFQLFNRSIHPGREETNNGPLLSSSITTNPSVLLAASDNVFSIEFAALNFIHPSKTRYKYKLEGLNDDWMLADANHRRVTFTNLDAGHYTFRVLATNNDGEWSEEGISLPIKVLPPFWKSGGAFLTYIFLLLAGFYITHKIIQKGERMKFAIKQQQVETIRSLELDKINTNFFTNVSHEFRALLSLTISTLKKLSEQVKDIDQRKDVDLMQRYAKRLLSLVNQHLDFRKMEVRDIRFDPFEGDIIQVVRDTVYSFTDLSEKKSIKLTFESSISSLEAIFDYEKVERILFNLLSNAFKFTLDSGAISVIVDVKELSENSIIEIIVKDTGIGIPPDQREVVFECFLQNEIPSSMVNQGGGIGLAVTKEFVRIHGGSIMVESEVGKGSSFIVLLPLKKIADSIPEAMINPVNNEVDSVVDGGSISISRGKPLILLVEHNEDFRLYLKESLKIPYDVIEAKMGEEGWQKTILKYPDLIITNEIMPDLNGINLCKKIKSDQRVNHIPVILISGYSDEEQWLEGFEVGAEAYMSKPLSIPILISRIRNLISLRKTIENLVEKEYVLSESAMAPLDNIFIRDVVTVIEKNIANKELTVSDLSRELGLSRAQFFRKVQELTGKSPLELIRFIRMQHAAQLLEKSQLLVSEITCRVGFTNSRYFARLFQRQYHVLPSEYARAKRRD</sequence>
<dbReference type="InterPro" id="IPR003661">
    <property type="entry name" value="HisK_dim/P_dom"/>
</dbReference>
<evidence type="ECO:0000256" key="3">
    <source>
        <dbReference type="ARBA" id="ARBA00022553"/>
    </source>
</evidence>
<dbReference type="InterPro" id="IPR003961">
    <property type="entry name" value="FN3_dom"/>
</dbReference>
<proteinExistence type="predicted"/>
<keyword evidence="4" id="KW-0805">Transcription regulation</keyword>
<dbReference type="GO" id="GO:0043565">
    <property type="term" value="F:sequence-specific DNA binding"/>
    <property type="evidence" value="ECO:0007669"/>
    <property type="project" value="InterPro"/>
</dbReference>
<gene>
    <name evidence="10" type="ORF">SAMN05660236_2225</name>
</gene>
<dbReference type="EMBL" id="FUZU01000001">
    <property type="protein sequence ID" value="SKC63511.1"/>
    <property type="molecule type" value="Genomic_DNA"/>
</dbReference>
<comment type="catalytic activity">
    <reaction evidence="1">
        <text>ATP + protein L-histidine = ADP + protein N-phospho-L-histidine.</text>
        <dbReference type="EC" id="2.7.13.3"/>
    </reaction>
</comment>
<dbReference type="InterPro" id="IPR011110">
    <property type="entry name" value="Reg_prop"/>
</dbReference>
<dbReference type="Gene3D" id="3.40.50.2300">
    <property type="match status" value="1"/>
</dbReference>
<dbReference type="Gene3D" id="1.10.10.60">
    <property type="entry name" value="Homeodomain-like"/>
    <property type="match status" value="1"/>
</dbReference>
<dbReference type="PROSITE" id="PS50110">
    <property type="entry name" value="RESPONSE_REGULATORY"/>
    <property type="match status" value="1"/>
</dbReference>
<dbReference type="InterPro" id="IPR018060">
    <property type="entry name" value="HTH_AraC"/>
</dbReference>
<evidence type="ECO:0000259" key="8">
    <source>
        <dbReference type="PROSITE" id="PS50109"/>
    </source>
</evidence>
<dbReference type="Pfam" id="PF00072">
    <property type="entry name" value="Response_reg"/>
    <property type="match status" value="1"/>
</dbReference>
<dbReference type="PRINTS" id="PR00344">
    <property type="entry name" value="BCTRLSENSOR"/>
</dbReference>
<dbReference type="Pfam" id="PF07494">
    <property type="entry name" value="Reg_prop"/>
    <property type="match status" value="8"/>
</dbReference>
<dbReference type="SUPFAM" id="SSF47384">
    <property type="entry name" value="Homodimeric domain of signal transducing histidine kinase"/>
    <property type="match status" value="1"/>
</dbReference>
<name>A0A1T5KIR1_9BACT</name>
<evidence type="ECO:0000256" key="5">
    <source>
        <dbReference type="ARBA" id="ARBA00023163"/>
    </source>
</evidence>
<evidence type="ECO:0000313" key="10">
    <source>
        <dbReference type="EMBL" id="SKC63511.1"/>
    </source>
</evidence>
<dbReference type="PANTHER" id="PTHR43547">
    <property type="entry name" value="TWO-COMPONENT HISTIDINE KINASE"/>
    <property type="match status" value="1"/>
</dbReference>
<dbReference type="SUPFAM" id="SSF46689">
    <property type="entry name" value="Homeodomain-like"/>
    <property type="match status" value="1"/>
</dbReference>
<dbReference type="SMART" id="SM00342">
    <property type="entry name" value="HTH_ARAC"/>
    <property type="match status" value="1"/>
</dbReference>
<dbReference type="Gene3D" id="2.130.10.10">
    <property type="entry name" value="YVTN repeat-like/Quinoprotein amine dehydrogenase"/>
    <property type="match status" value="2"/>
</dbReference>
<dbReference type="CDD" id="cd00063">
    <property type="entry name" value="FN3"/>
    <property type="match status" value="1"/>
</dbReference>
<feature type="domain" description="Response regulatory" evidence="9">
    <location>
        <begin position="1129"/>
        <end position="1244"/>
    </location>
</feature>
<dbReference type="InterPro" id="IPR011006">
    <property type="entry name" value="CheY-like_superfamily"/>
</dbReference>
<dbReference type="SUPFAM" id="SSF52172">
    <property type="entry name" value="CheY-like"/>
    <property type="match status" value="1"/>
</dbReference>
<dbReference type="InterPro" id="IPR001789">
    <property type="entry name" value="Sig_transdc_resp-reg_receiver"/>
</dbReference>
<dbReference type="SMART" id="SM00448">
    <property type="entry name" value="REC"/>
    <property type="match status" value="1"/>
</dbReference>
<dbReference type="Gene3D" id="1.10.287.130">
    <property type="match status" value="1"/>
</dbReference>
<keyword evidence="5" id="KW-0804">Transcription</keyword>
<dbReference type="SUPFAM" id="SSF55874">
    <property type="entry name" value="ATPase domain of HSP90 chaperone/DNA topoisomerase II/histidine kinase"/>
    <property type="match status" value="1"/>
</dbReference>
<dbReference type="InterPro" id="IPR015943">
    <property type="entry name" value="WD40/YVTN_repeat-like_dom_sf"/>
</dbReference>
<evidence type="ECO:0000256" key="1">
    <source>
        <dbReference type="ARBA" id="ARBA00000085"/>
    </source>
</evidence>
<dbReference type="InterPro" id="IPR013783">
    <property type="entry name" value="Ig-like_fold"/>
</dbReference>
<dbReference type="GO" id="GO:0000155">
    <property type="term" value="F:phosphorelay sensor kinase activity"/>
    <property type="evidence" value="ECO:0007669"/>
    <property type="project" value="InterPro"/>
</dbReference>
<dbReference type="Pfam" id="PF00512">
    <property type="entry name" value="HisKA"/>
    <property type="match status" value="1"/>
</dbReference>
<dbReference type="GO" id="GO:0003700">
    <property type="term" value="F:DNA-binding transcription factor activity"/>
    <property type="evidence" value="ECO:0007669"/>
    <property type="project" value="InterPro"/>
</dbReference>
<feature type="domain" description="HTH araC/xylS-type" evidence="7">
    <location>
        <begin position="1274"/>
        <end position="1373"/>
    </location>
</feature>
<dbReference type="InterPro" id="IPR003594">
    <property type="entry name" value="HATPase_dom"/>
</dbReference>
<evidence type="ECO:0000256" key="2">
    <source>
        <dbReference type="ARBA" id="ARBA00012438"/>
    </source>
</evidence>
<dbReference type="InterPro" id="IPR036890">
    <property type="entry name" value="HATPase_C_sf"/>
</dbReference>
<dbReference type="RefSeq" id="WP_143785697.1">
    <property type="nucleotide sequence ID" value="NZ_FUZU01000001.1"/>
</dbReference>
<dbReference type="Proteomes" id="UP000190961">
    <property type="component" value="Unassembled WGS sequence"/>
</dbReference>
<dbReference type="SUPFAM" id="SSF63829">
    <property type="entry name" value="Calcium-dependent phosphotriesterase"/>
    <property type="match status" value="2"/>
</dbReference>
<reference evidence="10 11" key="1">
    <citation type="submission" date="2017-02" db="EMBL/GenBank/DDBJ databases">
        <authorList>
            <person name="Peterson S.W."/>
        </authorList>
    </citation>
    <scope>NUCLEOTIDE SEQUENCE [LARGE SCALE GENOMIC DNA]</scope>
    <source>
        <strain evidence="10 11">DSM 25262</strain>
    </source>
</reference>
<dbReference type="EC" id="2.7.13.3" evidence="2"/>
<accession>A0A1T5KIR1</accession>
<keyword evidence="11" id="KW-1185">Reference proteome</keyword>
<dbReference type="Gene3D" id="3.30.565.10">
    <property type="entry name" value="Histidine kinase-like ATPase, C-terminal domain"/>
    <property type="match status" value="1"/>
</dbReference>
<dbReference type="Pfam" id="PF12833">
    <property type="entry name" value="HTH_18"/>
    <property type="match status" value="1"/>
</dbReference>
<evidence type="ECO:0000313" key="11">
    <source>
        <dbReference type="Proteomes" id="UP000190961"/>
    </source>
</evidence>
<evidence type="ECO:0000259" key="9">
    <source>
        <dbReference type="PROSITE" id="PS50110"/>
    </source>
</evidence>
<dbReference type="InterPro" id="IPR005467">
    <property type="entry name" value="His_kinase_dom"/>
</dbReference>
<dbReference type="FunFam" id="2.60.40.10:FF:000791">
    <property type="entry name" value="Two-component system sensor histidine kinase/response regulator"/>
    <property type="match status" value="1"/>
</dbReference>
<keyword evidence="10" id="KW-0808">Transferase</keyword>
<evidence type="ECO:0000259" key="7">
    <source>
        <dbReference type="PROSITE" id="PS01124"/>
    </source>
</evidence>
<dbReference type="InterPro" id="IPR004358">
    <property type="entry name" value="Sig_transdc_His_kin-like_C"/>
</dbReference>
<comment type="caution">
    <text evidence="6">Lacks conserved residue(s) required for the propagation of feature annotation.</text>
</comment>
<dbReference type="Pfam" id="PF02518">
    <property type="entry name" value="HATPase_c"/>
    <property type="match status" value="1"/>
</dbReference>
<keyword evidence="10" id="KW-0418">Kinase</keyword>
<protein>
    <recommendedName>
        <fullName evidence="2">histidine kinase</fullName>
        <ecNumber evidence="2">2.7.13.3</ecNumber>
    </recommendedName>
</protein>
<keyword evidence="3" id="KW-0597">Phosphoprotein</keyword>
<dbReference type="Pfam" id="PF07495">
    <property type="entry name" value="Y_Y_Y"/>
    <property type="match status" value="1"/>
</dbReference>
<feature type="domain" description="Histidine kinase" evidence="8">
    <location>
        <begin position="875"/>
        <end position="1095"/>
    </location>
</feature>
<evidence type="ECO:0000256" key="6">
    <source>
        <dbReference type="PROSITE-ProRule" id="PRU00169"/>
    </source>
</evidence>
<dbReference type="InterPro" id="IPR009057">
    <property type="entry name" value="Homeodomain-like_sf"/>
</dbReference>
<dbReference type="SMART" id="SM00387">
    <property type="entry name" value="HATPase_c"/>
    <property type="match status" value="1"/>
</dbReference>
<dbReference type="CDD" id="cd00082">
    <property type="entry name" value="HisKA"/>
    <property type="match status" value="1"/>
</dbReference>
<dbReference type="PROSITE" id="PS50109">
    <property type="entry name" value="HIS_KIN"/>
    <property type="match status" value="1"/>
</dbReference>
<dbReference type="InterPro" id="IPR036097">
    <property type="entry name" value="HisK_dim/P_sf"/>
</dbReference>
<evidence type="ECO:0000256" key="4">
    <source>
        <dbReference type="ARBA" id="ARBA00023015"/>
    </source>
</evidence>
<dbReference type="Gene3D" id="2.60.40.10">
    <property type="entry name" value="Immunoglobulins"/>
    <property type="match status" value="1"/>
</dbReference>
<dbReference type="InterPro" id="IPR011123">
    <property type="entry name" value="Y_Y_Y"/>
</dbReference>
<dbReference type="STRING" id="688867.SAMN05660236_2225"/>
<dbReference type="PROSITE" id="PS01124">
    <property type="entry name" value="HTH_ARAC_FAMILY_2"/>
    <property type="match status" value="1"/>
</dbReference>
<dbReference type="CDD" id="cd00156">
    <property type="entry name" value="REC"/>
    <property type="match status" value="1"/>
</dbReference>
<organism evidence="10 11">
    <name type="scientific">Ohtaekwangia koreensis</name>
    <dbReference type="NCBI Taxonomy" id="688867"/>
    <lineage>
        <taxon>Bacteria</taxon>
        <taxon>Pseudomonadati</taxon>
        <taxon>Bacteroidota</taxon>
        <taxon>Cytophagia</taxon>
        <taxon>Cytophagales</taxon>
        <taxon>Fulvivirgaceae</taxon>
        <taxon>Ohtaekwangia</taxon>
    </lineage>
</organism>